<dbReference type="RefSeq" id="WP_210596096.1">
    <property type="nucleotide sequence ID" value="NZ_JAGKSQ010000002.1"/>
</dbReference>
<dbReference type="Proteomes" id="UP000678228">
    <property type="component" value="Unassembled WGS sequence"/>
</dbReference>
<accession>A0A940WRH2</accession>
<evidence type="ECO:0000256" key="2">
    <source>
        <dbReference type="SAM" id="SignalP"/>
    </source>
</evidence>
<feature type="region of interest" description="Disordered" evidence="1">
    <location>
        <begin position="20"/>
        <end position="73"/>
    </location>
</feature>
<organism evidence="3 4">
    <name type="scientific">Halalkalibacter suaedae</name>
    <dbReference type="NCBI Taxonomy" id="2822140"/>
    <lineage>
        <taxon>Bacteria</taxon>
        <taxon>Bacillati</taxon>
        <taxon>Bacillota</taxon>
        <taxon>Bacilli</taxon>
        <taxon>Bacillales</taxon>
        <taxon>Bacillaceae</taxon>
        <taxon>Halalkalibacter</taxon>
    </lineage>
</organism>
<proteinExistence type="predicted"/>
<dbReference type="PROSITE" id="PS51257">
    <property type="entry name" value="PROKAR_LIPOPROTEIN"/>
    <property type="match status" value="1"/>
</dbReference>
<gene>
    <name evidence="3" type="ORF">J7W16_04855</name>
</gene>
<name>A0A940WRH2_9BACI</name>
<keyword evidence="4" id="KW-1185">Reference proteome</keyword>
<protein>
    <submittedName>
        <fullName evidence="3">Uncharacterized protein</fullName>
    </submittedName>
</protein>
<dbReference type="AlphaFoldDB" id="A0A940WRH2"/>
<evidence type="ECO:0000256" key="1">
    <source>
        <dbReference type="SAM" id="MobiDB-lite"/>
    </source>
</evidence>
<comment type="caution">
    <text evidence="3">The sequence shown here is derived from an EMBL/GenBank/DDBJ whole genome shotgun (WGS) entry which is preliminary data.</text>
</comment>
<feature type="signal peptide" evidence="2">
    <location>
        <begin position="1"/>
        <end position="19"/>
    </location>
</feature>
<feature type="chain" id="PRO_5039059252" evidence="2">
    <location>
        <begin position="20"/>
        <end position="240"/>
    </location>
</feature>
<evidence type="ECO:0000313" key="3">
    <source>
        <dbReference type="EMBL" id="MBP3950453.1"/>
    </source>
</evidence>
<dbReference type="EMBL" id="JAGKSQ010000002">
    <property type="protein sequence ID" value="MBP3950453.1"/>
    <property type="molecule type" value="Genomic_DNA"/>
</dbReference>
<reference evidence="3" key="1">
    <citation type="submission" date="2021-03" db="EMBL/GenBank/DDBJ databases">
        <title>Bacillus suaedae sp. nov., isolated from Suaeda aralocaspica.</title>
        <authorList>
            <person name="Lei R.F.R."/>
        </authorList>
    </citation>
    <scope>NUCLEOTIDE SEQUENCE</scope>
    <source>
        <strain evidence="3">YZJH907-2</strain>
    </source>
</reference>
<keyword evidence="2" id="KW-0732">Signal</keyword>
<sequence length="240" mass="27994">MKRILCLFLMFLLVGCAQEETEPVQTEEQDTEQEEQETQSERENEEDNGVSEEDNQEASGSTNQQEDEGEAALSFDSAEELAAAAVNWLDSRDFETLSHHIHPEEGVRFSPYAYVDVDNDVVFTQEELRNIKNDSSTYLWGHWDGSGEPIEMTFDEYYERFIYDEEYVNAEEVGIDTRLGQGTTVDNSKEVYPDSKIIEYHFPGFEQEYEGLDWRSLRIVMETIDNQWYIKGFIHDEWTI</sequence>
<feature type="compositionally biased region" description="Acidic residues" evidence="1">
    <location>
        <begin position="20"/>
        <end position="56"/>
    </location>
</feature>
<evidence type="ECO:0000313" key="4">
    <source>
        <dbReference type="Proteomes" id="UP000678228"/>
    </source>
</evidence>